<proteinExistence type="predicted"/>
<comment type="caution">
    <text evidence="1">The sequence shown here is derived from an EMBL/GenBank/DDBJ whole genome shotgun (WGS) entry which is preliminary data.</text>
</comment>
<organism evidence="1 2">
    <name type="scientific">Naganishia cerealis</name>
    <dbReference type="NCBI Taxonomy" id="610337"/>
    <lineage>
        <taxon>Eukaryota</taxon>
        <taxon>Fungi</taxon>
        <taxon>Dikarya</taxon>
        <taxon>Basidiomycota</taxon>
        <taxon>Agaricomycotina</taxon>
        <taxon>Tremellomycetes</taxon>
        <taxon>Filobasidiales</taxon>
        <taxon>Filobasidiaceae</taxon>
        <taxon>Naganishia</taxon>
    </lineage>
</organism>
<protein>
    <submittedName>
        <fullName evidence="1">Uncharacterized protein</fullName>
    </submittedName>
</protein>
<keyword evidence="2" id="KW-1185">Reference proteome</keyword>
<evidence type="ECO:0000313" key="1">
    <source>
        <dbReference type="EMBL" id="KAJ9109440.1"/>
    </source>
</evidence>
<dbReference type="EMBL" id="JASBWR010000018">
    <property type="protein sequence ID" value="KAJ9109440.1"/>
    <property type="molecule type" value="Genomic_DNA"/>
</dbReference>
<gene>
    <name evidence="1" type="ORF">QFC19_002193</name>
</gene>
<reference evidence="1" key="1">
    <citation type="submission" date="2023-04" db="EMBL/GenBank/DDBJ databases">
        <title>Draft Genome sequencing of Naganishia species isolated from polar environments using Oxford Nanopore Technology.</title>
        <authorList>
            <person name="Leo P."/>
            <person name="Venkateswaran K."/>
        </authorList>
    </citation>
    <scope>NUCLEOTIDE SEQUENCE</scope>
    <source>
        <strain evidence="1">MNA-CCFEE 5261</strain>
    </source>
</reference>
<name>A0ACC2WE73_9TREE</name>
<accession>A0ACC2WE73</accession>
<evidence type="ECO:0000313" key="2">
    <source>
        <dbReference type="Proteomes" id="UP001241377"/>
    </source>
</evidence>
<sequence>MASTSGSQTEAKPITNATVSSEHRKKKLVRKNSGPNPLKYKIWLAGHLMSLIFGAISSGFQLLWLPNRYYINSISYRLSLLGSVMALGATFSHKFGLRFLPPPLTMVAQQNFQYLVLAFLWCFTFKSVFKLIPFLLISILQLGAHKKIGAIEKQLDFLASLIAYDELLLIVYLLLRTLFLRGWSGYQLVVFLVFYWLRILYNKETGNLFRSIVDRLDGKVQGKNEKVTHYWDKIKMFLDEKQQSEM</sequence>
<dbReference type="Proteomes" id="UP001241377">
    <property type="component" value="Unassembled WGS sequence"/>
</dbReference>